<dbReference type="RefSeq" id="WP_307690651.1">
    <property type="nucleotide sequence ID" value="NZ_JAUSRO010000009.1"/>
</dbReference>
<dbReference type="Proteomes" id="UP001226867">
    <property type="component" value="Unassembled WGS sequence"/>
</dbReference>
<name>A0ABT9S936_9BURK</name>
<protein>
    <submittedName>
        <fullName evidence="1">Acetyl-CoA carboxylase biotin carboxyl carrier protein</fullName>
    </submittedName>
</protein>
<proteinExistence type="predicted"/>
<sequence>MDASRIDLLAGWLAGTDIDLLELRSPTRLMRLQRGGAKAGGAPAAPAAVAEAAAPAVPAGTSVTAWTVGVFLDRHPLRAQPFVQAGEAVTEGRLLGLLQIGSLLLPVVAPCAGIAGTLQVASGSTVDYGTPLLAIAPSVSA</sequence>
<organism evidence="1 2">
    <name type="scientific">Variovorax ginsengisoli</name>
    <dbReference type="NCBI Taxonomy" id="363844"/>
    <lineage>
        <taxon>Bacteria</taxon>
        <taxon>Pseudomonadati</taxon>
        <taxon>Pseudomonadota</taxon>
        <taxon>Betaproteobacteria</taxon>
        <taxon>Burkholderiales</taxon>
        <taxon>Comamonadaceae</taxon>
        <taxon>Variovorax</taxon>
    </lineage>
</organism>
<comment type="caution">
    <text evidence="1">The sequence shown here is derived from an EMBL/GenBank/DDBJ whole genome shotgun (WGS) entry which is preliminary data.</text>
</comment>
<gene>
    <name evidence="1" type="ORF">J2W36_003131</name>
</gene>
<dbReference type="SUPFAM" id="SSF51230">
    <property type="entry name" value="Single hybrid motif"/>
    <property type="match status" value="1"/>
</dbReference>
<accession>A0ABT9S936</accession>
<dbReference type="InterPro" id="IPR011053">
    <property type="entry name" value="Single_hybrid_motif"/>
</dbReference>
<keyword evidence="2" id="KW-1185">Reference proteome</keyword>
<dbReference type="Gene3D" id="2.40.50.100">
    <property type="match status" value="1"/>
</dbReference>
<evidence type="ECO:0000313" key="2">
    <source>
        <dbReference type="Proteomes" id="UP001226867"/>
    </source>
</evidence>
<dbReference type="EMBL" id="JAUSRO010000009">
    <property type="protein sequence ID" value="MDP9900865.1"/>
    <property type="molecule type" value="Genomic_DNA"/>
</dbReference>
<evidence type="ECO:0000313" key="1">
    <source>
        <dbReference type="EMBL" id="MDP9900865.1"/>
    </source>
</evidence>
<reference evidence="1 2" key="1">
    <citation type="submission" date="2023-07" db="EMBL/GenBank/DDBJ databases">
        <title>Sorghum-associated microbial communities from plants grown in Nebraska, USA.</title>
        <authorList>
            <person name="Schachtman D."/>
        </authorList>
    </citation>
    <scope>NUCLEOTIDE SEQUENCE [LARGE SCALE GENOMIC DNA]</scope>
    <source>
        <strain evidence="1 2">DS1607</strain>
    </source>
</reference>